<dbReference type="RefSeq" id="WP_191717835.1">
    <property type="nucleotide sequence ID" value="NZ_JACSQP010000002.1"/>
</dbReference>
<feature type="domain" description="Ketoreductase" evidence="3">
    <location>
        <begin position="2"/>
        <end position="198"/>
    </location>
</feature>
<comment type="similarity">
    <text evidence="1">Belongs to the short-chain dehydrogenases/reductases (SDR) family.</text>
</comment>
<dbReference type="InterPro" id="IPR057326">
    <property type="entry name" value="KR_dom"/>
</dbReference>
<dbReference type="SMART" id="SM00822">
    <property type="entry name" value="PKS_KR"/>
    <property type="match status" value="1"/>
</dbReference>
<dbReference type="PANTHER" id="PTHR44196">
    <property type="entry name" value="DEHYDROGENASE/REDUCTASE SDR FAMILY MEMBER 7B"/>
    <property type="match status" value="1"/>
</dbReference>
<reference evidence="4 5" key="1">
    <citation type="submission" date="2020-08" db="EMBL/GenBank/DDBJ databases">
        <title>A Genomic Blueprint of the Chicken Gut Microbiome.</title>
        <authorList>
            <person name="Gilroy R."/>
            <person name="Ravi A."/>
            <person name="Getino M."/>
            <person name="Pursley I."/>
            <person name="Horton D.L."/>
            <person name="Alikhan N.-F."/>
            <person name="Baker D."/>
            <person name="Gharbi K."/>
            <person name="Hall N."/>
            <person name="Watson M."/>
            <person name="Adriaenssens E.M."/>
            <person name="Foster-Nyarko E."/>
            <person name="Jarju S."/>
            <person name="Secka A."/>
            <person name="Antonio M."/>
            <person name="Oren A."/>
            <person name="Chaudhuri R."/>
            <person name="La Ragione R.M."/>
            <person name="Hildebrand F."/>
            <person name="Pallen M.J."/>
        </authorList>
    </citation>
    <scope>NUCLEOTIDE SEQUENCE [LARGE SCALE GENOMIC DNA]</scope>
    <source>
        <strain evidence="4 5">Sa4CUA7</strain>
    </source>
</reference>
<dbReference type="Pfam" id="PF00106">
    <property type="entry name" value="adh_short"/>
    <property type="match status" value="1"/>
</dbReference>
<dbReference type="Proteomes" id="UP000648352">
    <property type="component" value="Unassembled WGS sequence"/>
</dbReference>
<evidence type="ECO:0000256" key="1">
    <source>
        <dbReference type="ARBA" id="ARBA00006484"/>
    </source>
</evidence>
<dbReference type="PROSITE" id="PS00061">
    <property type="entry name" value="ADH_SHORT"/>
    <property type="match status" value="1"/>
</dbReference>
<gene>
    <name evidence="4" type="ORF">H9651_04195</name>
</gene>
<evidence type="ECO:0000259" key="3">
    <source>
        <dbReference type="SMART" id="SM00822"/>
    </source>
</evidence>
<dbReference type="PRINTS" id="PR00081">
    <property type="entry name" value="GDHRDH"/>
</dbReference>
<keyword evidence="2" id="KW-0560">Oxidoreductase</keyword>
<organism evidence="4 5">
    <name type="scientific">Microbacterium pullorum</name>
    <dbReference type="NCBI Taxonomy" id="2762236"/>
    <lineage>
        <taxon>Bacteria</taxon>
        <taxon>Bacillati</taxon>
        <taxon>Actinomycetota</taxon>
        <taxon>Actinomycetes</taxon>
        <taxon>Micrococcales</taxon>
        <taxon>Microbacteriaceae</taxon>
        <taxon>Microbacterium</taxon>
    </lineage>
</organism>
<evidence type="ECO:0000313" key="5">
    <source>
        <dbReference type="Proteomes" id="UP000648352"/>
    </source>
</evidence>
<dbReference type="Gene3D" id="3.40.50.720">
    <property type="entry name" value="NAD(P)-binding Rossmann-like Domain"/>
    <property type="match status" value="1"/>
</dbReference>
<protein>
    <submittedName>
        <fullName evidence="4">SDR family oxidoreductase</fullName>
    </submittedName>
</protein>
<comment type="caution">
    <text evidence="4">The sequence shown here is derived from an EMBL/GenBank/DDBJ whole genome shotgun (WGS) entry which is preliminary data.</text>
</comment>
<dbReference type="InterPro" id="IPR020904">
    <property type="entry name" value="Sc_DH/Rdtase_CS"/>
</dbReference>
<evidence type="ECO:0000313" key="4">
    <source>
        <dbReference type="EMBL" id="MBD7956827.1"/>
    </source>
</evidence>
<dbReference type="EMBL" id="JACSQP010000002">
    <property type="protein sequence ID" value="MBD7956827.1"/>
    <property type="molecule type" value="Genomic_DNA"/>
</dbReference>
<name>A0ABR8S007_9MICO</name>
<dbReference type="SUPFAM" id="SSF51735">
    <property type="entry name" value="NAD(P)-binding Rossmann-fold domains"/>
    <property type="match status" value="1"/>
</dbReference>
<dbReference type="InterPro" id="IPR036291">
    <property type="entry name" value="NAD(P)-bd_dom_sf"/>
</dbReference>
<accession>A0ABR8S007</accession>
<evidence type="ECO:0000256" key="2">
    <source>
        <dbReference type="ARBA" id="ARBA00023002"/>
    </source>
</evidence>
<keyword evidence="5" id="KW-1185">Reference proteome</keyword>
<dbReference type="PANTHER" id="PTHR44196:SF1">
    <property type="entry name" value="DEHYDROGENASE_REDUCTASE SDR FAMILY MEMBER 7B"/>
    <property type="match status" value="1"/>
</dbReference>
<sequence>MALHMLTGAGSGIGAALAARLQARGDDLILLARSDARATELRERFPGAQTVVADLAAPGDLAAALAAQALPARLDSLLHVAGVVDLGPVAELPVAKWTSQLDVNLVAPAELTRLLLPALRAARGQVLFVNSGAGLRAAPEWSAYAASKHGLKALAESLRAEEAPHGVRVSSVYPGRTATAMQERVHEQEGRAYEPADFIDPASVVTSILTVLDLPRDAQIPDLTIRPGV</sequence>
<proteinExistence type="inferred from homology"/>
<dbReference type="InterPro" id="IPR002347">
    <property type="entry name" value="SDR_fam"/>
</dbReference>
<dbReference type="NCBIfam" id="NF006073">
    <property type="entry name" value="PRK08219.1"/>
    <property type="match status" value="1"/>
</dbReference>